<keyword evidence="1" id="KW-0732">Signal</keyword>
<comment type="caution">
    <text evidence="3">The sequence shown here is derived from an EMBL/GenBank/DDBJ whole genome shotgun (WGS) entry which is preliminary data.</text>
</comment>
<dbReference type="PANTHER" id="PTHR24260:SF147">
    <property type="entry name" value="EG:BACR7A4.3 PROTEIN-RELATED"/>
    <property type="match status" value="1"/>
</dbReference>
<evidence type="ECO:0000313" key="4">
    <source>
        <dbReference type="Proteomes" id="UP001075354"/>
    </source>
</evidence>
<dbReference type="InterPro" id="IPR043504">
    <property type="entry name" value="Peptidase_S1_PA_chymotrypsin"/>
</dbReference>
<dbReference type="EMBL" id="JAPTSV010000005">
    <property type="protein sequence ID" value="KAJ1528180.1"/>
    <property type="molecule type" value="Genomic_DNA"/>
</dbReference>
<sequence>MSATRTNTLFLMCLAAIAANHITPSLSTLHKTENLKDIGARSTSAGLVARNKCEYYAANVFRNTTGGVFDSVVDGCHVYKEDSPLMSRSNPNSSSTFPHMALIGFGNMKESAKWHCSGSLISPEFVLTAGVCLYRGGITGPARWVLLGDLNLEEDTDDASPLRIAVRDRIAHPDFKRGVNKYDDIGLLRLQEAVALSSHVRPACISTQESFGAGDVLVRSAWDTTDWQAGAYGSLRKTAFRLLSQEQCSDKFYDVSYRPLHDSFPRGIMAESQMCAEGVSGADCVGSGSPVQTVVRADLPHCMHQIVAISSSDINGCSGKQHDVFLFTRVSHYVPWIERIVWPQG</sequence>
<protein>
    <recommendedName>
        <fullName evidence="2">Peptidase S1 domain-containing protein</fullName>
    </recommendedName>
</protein>
<dbReference type="SMART" id="SM00020">
    <property type="entry name" value="Tryp_SPc"/>
    <property type="match status" value="1"/>
</dbReference>
<dbReference type="InterPro" id="IPR051333">
    <property type="entry name" value="CLIP_Serine_Protease"/>
</dbReference>
<dbReference type="InterPro" id="IPR009003">
    <property type="entry name" value="Peptidase_S1_PA"/>
</dbReference>
<accession>A0AAV7XWP0</accession>
<dbReference type="SUPFAM" id="SSF50494">
    <property type="entry name" value="Trypsin-like serine proteases"/>
    <property type="match status" value="1"/>
</dbReference>
<gene>
    <name evidence="3" type="ORF">ONE63_008092</name>
</gene>
<dbReference type="InterPro" id="IPR001254">
    <property type="entry name" value="Trypsin_dom"/>
</dbReference>
<proteinExistence type="predicted"/>
<dbReference type="Gene3D" id="2.40.10.10">
    <property type="entry name" value="Trypsin-like serine proteases"/>
    <property type="match status" value="2"/>
</dbReference>
<evidence type="ECO:0000259" key="2">
    <source>
        <dbReference type="PROSITE" id="PS50240"/>
    </source>
</evidence>
<reference evidence="3" key="1">
    <citation type="submission" date="2022-12" db="EMBL/GenBank/DDBJ databases">
        <title>Chromosome-level genome assembly of the bean flower thrips Megalurothrips usitatus.</title>
        <authorList>
            <person name="Ma L."/>
            <person name="Liu Q."/>
            <person name="Li H."/>
            <person name="Cai W."/>
        </authorList>
    </citation>
    <scope>NUCLEOTIDE SEQUENCE</scope>
    <source>
        <strain evidence="3">Cailab_2022a</strain>
    </source>
</reference>
<evidence type="ECO:0000256" key="1">
    <source>
        <dbReference type="SAM" id="SignalP"/>
    </source>
</evidence>
<feature type="chain" id="PRO_5043518635" description="Peptidase S1 domain-containing protein" evidence="1">
    <location>
        <begin position="20"/>
        <end position="345"/>
    </location>
</feature>
<organism evidence="3 4">
    <name type="scientific">Megalurothrips usitatus</name>
    <name type="common">bean blossom thrips</name>
    <dbReference type="NCBI Taxonomy" id="439358"/>
    <lineage>
        <taxon>Eukaryota</taxon>
        <taxon>Metazoa</taxon>
        <taxon>Ecdysozoa</taxon>
        <taxon>Arthropoda</taxon>
        <taxon>Hexapoda</taxon>
        <taxon>Insecta</taxon>
        <taxon>Pterygota</taxon>
        <taxon>Neoptera</taxon>
        <taxon>Paraneoptera</taxon>
        <taxon>Thysanoptera</taxon>
        <taxon>Terebrantia</taxon>
        <taxon>Thripoidea</taxon>
        <taxon>Thripidae</taxon>
        <taxon>Megalurothrips</taxon>
    </lineage>
</organism>
<dbReference type="Pfam" id="PF00089">
    <property type="entry name" value="Trypsin"/>
    <property type="match status" value="1"/>
</dbReference>
<dbReference type="AlphaFoldDB" id="A0AAV7XWP0"/>
<name>A0AAV7XWP0_9NEOP</name>
<feature type="domain" description="Peptidase S1" evidence="2">
    <location>
        <begin position="72"/>
        <end position="342"/>
    </location>
</feature>
<dbReference type="Proteomes" id="UP001075354">
    <property type="component" value="Chromosome 5"/>
</dbReference>
<dbReference type="GO" id="GO:0006508">
    <property type="term" value="P:proteolysis"/>
    <property type="evidence" value="ECO:0007669"/>
    <property type="project" value="InterPro"/>
</dbReference>
<dbReference type="PANTHER" id="PTHR24260">
    <property type="match status" value="1"/>
</dbReference>
<keyword evidence="4" id="KW-1185">Reference proteome</keyword>
<feature type="signal peptide" evidence="1">
    <location>
        <begin position="1"/>
        <end position="19"/>
    </location>
</feature>
<evidence type="ECO:0000313" key="3">
    <source>
        <dbReference type="EMBL" id="KAJ1528180.1"/>
    </source>
</evidence>
<dbReference type="PROSITE" id="PS50240">
    <property type="entry name" value="TRYPSIN_DOM"/>
    <property type="match status" value="1"/>
</dbReference>
<dbReference type="GO" id="GO:0004252">
    <property type="term" value="F:serine-type endopeptidase activity"/>
    <property type="evidence" value="ECO:0007669"/>
    <property type="project" value="InterPro"/>
</dbReference>